<gene>
    <name evidence="2" type="primary">58</name>
    <name evidence="2" type="ORF">BOWSER_58</name>
</gene>
<dbReference type="Proteomes" id="UP000203985">
    <property type="component" value="Segment"/>
</dbReference>
<evidence type="ECO:0000313" key="2">
    <source>
        <dbReference type="EMBL" id="ANA85453.1"/>
    </source>
</evidence>
<keyword evidence="2" id="KW-0540">Nuclease</keyword>
<keyword evidence="3" id="KW-1185">Reference proteome</keyword>
<proteinExistence type="predicted"/>
<evidence type="ECO:0000259" key="1">
    <source>
        <dbReference type="SMART" id="SM00479"/>
    </source>
</evidence>
<dbReference type="Gene3D" id="3.30.420.10">
    <property type="entry name" value="Ribonuclease H-like superfamily/Ribonuclease H"/>
    <property type="match status" value="1"/>
</dbReference>
<feature type="domain" description="Exonuclease" evidence="1">
    <location>
        <begin position="11"/>
        <end position="195"/>
    </location>
</feature>
<sequence length="250" mass="27182">MIAASRMITGAVAFVDTETTGLGPLDEIWEFAAIIRRLDGSESTVHLHIEHDRDRAAELPERFYRDYSDRFGRNGMRPYTRAGAASIISAALYGVHIVGVNPAFDARLLEGLLADAGIEPAWNYHLVDLSPVTVGVLLAAGERVDLPWKSDVLSARVGVPTTDEAGEPLYARHTAMGDVLWTRDWFDALSPPQPSEGTATTYRCRDCGGVWTWRNTSDGARGLAETQAIHGSQLYPVAEGVYPVAEGGDQ</sequence>
<keyword evidence="2" id="KW-0269">Exonuclease</keyword>
<dbReference type="GO" id="GO:0004527">
    <property type="term" value="F:exonuclease activity"/>
    <property type="evidence" value="ECO:0007669"/>
    <property type="project" value="UniProtKB-KW"/>
</dbReference>
<dbReference type="SMART" id="SM00479">
    <property type="entry name" value="EXOIII"/>
    <property type="match status" value="1"/>
</dbReference>
<dbReference type="OrthoDB" id="10878at10239"/>
<reference evidence="2 3" key="1">
    <citation type="submission" date="2016-03" db="EMBL/GenBank/DDBJ databases">
        <authorList>
            <person name="Montgomery M.T."/>
            <person name="Guerrero C.A."/>
            <person name="Mavrich T.N."/>
            <person name="Pope W.H."/>
            <person name="Garlena R.A."/>
            <person name="Russell D.A."/>
            <person name="Jacobs-Sera D."/>
            <person name="Hendrix R.W."/>
            <person name="Hatfull G.F."/>
        </authorList>
    </citation>
    <scope>NUCLEOTIDE SEQUENCE [LARGE SCALE GENOMIC DNA]</scope>
</reference>
<keyword evidence="2" id="KW-0378">Hydrolase</keyword>
<dbReference type="KEGG" id="vg:28800830"/>
<dbReference type="RefSeq" id="YP_009275625.1">
    <property type="nucleotide sequence ID" value="NC_030930.1"/>
</dbReference>
<evidence type="ECO:0000313" key="3">
    <source>
        <dbReference type="Proteomes" id="UP000203985"/>
    </source>
</evidence>
<dbReference type="InterPro" id="IPR013520">
    <property type="entry name" value="Ribonucl_H"/>
</dbReference>
<name>A0A166Y3A6_9CAUD</name>
<dbReference type="InterPro" id="IPR036397">
    <property type="entry name" value="RNaseH_sf"/>
</dbReference>
<organism evidence="2 3">
    <name type="scientific">Gordonia phage Bowser</name>
    <dbReference type="NCBI Taxonomy" id="1838063"/>
    <lineage>
        <taxon>Viruses</taxon>
        <taxon>Duplodnaviria</taxon>
        <taxon>Heunggongvirae</taxon>
        <taxon>Uroviricota</taxon>
        <taxon>Caudoviricetes</taxon>
        <taxon>Bowservirus</taxon>
        <taxon>Bowservirus bowser</taxon>
    </lineage>
</organism>
<dbReference type="GO" id="GO:0003676">
    <property type="term" value="F:nucleic acid binding"/>
    <property type="evidence" value="ECO:0007669"/>
    <property type="project" value="InterPro"/>
</dbReference>
<dbReference type="SUPFAM" id="SSF53098">
    <property type="entry name" value="Ribonuclease H-like"/>
    <property type="match status" value="1"/>
</dbReference>
<dbReference type="EMBL" id="KU998235">
    <property type="protein sequence ID" value="ANA85453.1"/>
    <property type="molecule type" value="Genomic_DNA"/>
</dbReference>
<accession>A0A166Y3A6</accession>
<protein>
    <submittedName>
        <fullName evidence="2">DnaQ-like exonuclease</fullName>
    </submittedName>
</protein>
<dbReference type="InterPro" id="IPR012337">
    <property type="entry name" value="RNaseH-like_sf"/>
</dbReference>
<dbReference type="GeneID" id="28800830"/>